<sequence>MEFSGLLVGLYVCLYISYACKRKYLSYQSVYENILVCTSLYKHIFIFIFQCVRIGEYSLLYTGVYIVINIYLNMLFFIIFVCMCLCYACLYVIFVYMFI</sequence>
<protein>
    <submittedName>
        <fullName evidence="2">Uncharacterized protein</fullName>
    </submittedName>
</protein>
<evidence type="ECO:0000256" key="1">
    <source>
        <dbReference type="SAM" id="Phobius"/>
    </source>
</evidence>
<accession>A0A0L8HR03</accession>
<dbReference type="EMBL" id="KQ417596">
    <property type="protein sequence ID" value="KOF91180.1"/>
    <property type="molecule type" value="Genomic_DNA"/>
</dbReference>
<feature type="transmembrane region" description="Helical" evidence="1">
    <location>
        <begin position="43"/>
        <end position="68"/>
    </location>
</feature>
<keyword evidence="1" id="KW-0812">Transmembrane</keyword>
<evidence type="ECO:0000313" key="2">
    <source>
        <dbReference type="EMBL" id="KOF91180.1"/>
    </source>
</evidence>
<proteinExistence type="predicted"/>
<organism evidence="2">
    <name type="scientific">Octopus bimaculoides</name>
    <name type="common">California two-spotted octopus</name>
    <dbReference type="NCBI Taxonomy" id="37653"/>
    <lineage>
        <taxon>Eukaryota</taxon>
        <taxon>Metazoa</taxon>
        <taxon>Spiralia</taxon>
        <taxon>Lophotrochozoa</taxon>
        <taxon>Mollusca</taxon>
        <taxon>Cephalopoda</taxon>
        <taxon>Coleoidea</taxon>
        <taxon>Octopodiformes</taxon>
        <taxon>Octopoda</taxon>
        <taxon>Incirrata</taxon>
        <taxon>Octopodidae</taxon>
        <taxon>Octopus</taxon>
    </lineage>
</organism>
<keyword evidence="1" id="KW-1133">Transmembrane helix</keyword>
<reference evidence="2" key="1">
    <citation type="submission" date="2015-07" db="EMBL/GenBank/DDBJ databases">
        <title>MeaNS - Measles Nucleotide Surveillance Program.</title>
        <authorList>
            <person name="Tran T."/>
            <person name="Druce J."/>
        </authorList>
    </citation>
    <scope>NUCLEOTIDE SEQUENCE</scope>
    <source>
        <strain evidence="2">UCB-OBI-ISO-001</strain>
        <tissue evidence="2">Gonad</tissue>
    </source>
</reference>
<dbReference type="AlphaFoldDB" id="A0A0L8HR03"/>
<keyword evidence="1" id="KW-0472">Membrane</keyword>
<gene>
    <name evidence="2" type="ORF">OCBIM_22009469mg</name>
</gene>
<name>A0A0L8HR03_OCTBM</name>
<feature type="transmembrane region" description="Helical" evidence="1">
    <location>
        <begin position="75"/>
        <end position="98"/>
    </location>
</feature>